<dbReference type="PANTHER" id="PTHR11946:SF93">
    <property type="entry name" value="VALINE--TRNA LIGASE, CHLOROPLASTIC_MITOCHONDRIAL 2"/>
    <property type="match status" value="1"/>
</dbReference>
<dbReference type="InterPro" id="IPR002303">
    <property type="entry name" value="Valyl-tRNA_ligase"/>
</dbReference>
<dbReference type="OrthoDB" id="9810365at2"/>
<dbReference type="Pfam" id="PF08264">
    <property type="entry name" value="Anticodon_1"/>
    <property type="match status" value="1"/>
</dbReference>
<evidence type="ECO:0000256" key="12">
    <source>
        <dbReference type="HAMAP-Rule" id="MF_02004"/>
    </source>
</evidence>
<organism evidence="16 17">
    <name type="scientific">Pelagibacterium luteolum</name>
    <dbReference type="NCBI Taxonomy" id="440168"/>
    <lineage>
        <taxon>Bacteria</taxon>
        <taxon>Pseudomonadati</taxon>
        <taxon>Pseudomonadota</taxon>
        <taxon>Alphaproteobacteria</taxon>
        <taxon>Hyphomicrobiales</taxon>
        <taxon>Devosiaceae</taxon>
        <taxon>Pelagibacterium</taxon>
    </lineage>
</organism>
<dbReference type="NCBIfam" id="NF004349">
    <property type="entry name" value="PRK05729.1"/>
    <property type="match status" value="1"/>
</dbReference>
<feature type="domain" description="Methionyl/Valyl/Leucyl/Isoleucyl-tRNA synthetase anticodon-binding" evidence="14">
    <location>
        <begin position="636"/>
        <end position="786"/>
    </location>
</feature>
<dbReference type="InterPro" id="IPR033705">
    <property type="entry name" value="Anticodon_Ia_Val"/>
</dbReference>
<dbReference type="AlphaFoldDB" id="A0A1G7VZY6"/>
<evidence type="ECO:0000313" key="16">
    <source>
        <dbReference type="EMBL" id="SDG65327.1"/>
    </source>
</evidence>
<dbReference type="GO" id="GO:0004832">
    <property type="term" value="F:valine-tRNA ligase activity"/>
    <property type="evidence" value="ECO:0007669"/>
    <property type="project" value="UniProtKB-UniRule"/>
</dbReference>
<keyword evidence="6 12" id="KW-0067">ATP-binding</keyword>
<dbReference type="Proteomes" id="UP000199495">
    <property type="component" value="Unassembled WGS sequence"/>
</dbReference>
<sequence length="908" mass="101315">MIEKTYEPASVEGRIYSAWEEAGAFAAGAGAKPGAESYTIVIPPPNVTGSLHIGHALNNTIQDVLVRFNRMQGKNVLWQPGMDHAGIATQMVVERQLMETQQPSRREMGREKFIEKVWEWKAESGGTILNQLKRLGTSADWSRERFTMDEGLSRAVLKVFVQLHKEGLIYRDKRLVNWDPKLQTAISDIEVEQRELDGNLWHFRYPIEGVSFDPEDASTFIVVATTRPETMLGDTGVAVNPEDERYQALVGKNVAMPITGRHIPIVADDYADPEAGSGAVKITPAHDFNDFEVGARANLRVINIMHPDGSIWLTGNDDFAGGIDASAAQQQIWAELDAMDRFEARKRVVALMEEGGYLEKIEPHRHAVPHGDRGGVPVEPYLTDQWFVNAHVLAQPALAAVREGRTKFVPKNWENTYFAWLDNIQPWCISRQLWWGHQIPAWYGPDGTIFVEESEEAALAAAKAHYGTDTVLERDPDVLDTWFSSALWPFSTLGWPDETDELKTYYPTADLVTGFDIIFFWVARMMMFGIHFMGTEPFENVYVHALVRDEKGQKMSKSKGNVIDPLNLVEGYGADATRFTLAAMAAQGRDIKLAMSRVEGYRNFVTKLWNAARFLEMNECVRVEGYDPRTVENSLNQWIVGQTAKAAANVTKAIEDYKFNEAANHAYDFVWGTFCDWFVELAKPLFSGEDEAAKAETRATAAWALDQILKILHPFIPFVTEELWAETGKTGPSRQGFLMLSEWPDLSGLAYPVADAELNWLVEVISAIRSVRTEMNVPAGAKVPLVIIGGNDVTSGRTDLHRPAIERLARVSDIAFGAAVPDNSVQFVVGEATWALPLADLIDIGAEKARLAKDIKKLDGEIGGIEKKLGNEQFLAKAPDEVVEEQRERLLAAKDRRAKLQTALDGLI</sequence>
<dbReference type="CDD" id="cd07962">
    <property type="entry name" value="Anticodon_Ia_Val"/>
    <property type="match status" value="1"/>
</dbReference>
<evidence type="ECO:0000256" key="9">
    <source>
        <dbReference type="ARBA" id="ARBA00023146"/>
    </source>
</evidence>
<evidence type="ECO:0000256" key="10">
    <source>
        <dbReference type="ARBA" id="ARBA00047552"/>
    </source>
</evidence>
<evidence type="ECO:0000256" key="11">
    <source>
        <dbReference type="ARBA" id="ARBA00060830"/>
    </source>
</evidence>
<dbReference type="FunFam" id="3.40.50.620:FF:000032">
    <property type="entry name" value="Valine--tRNA ligase"/>
    <property type="match status" value="1"/>
</dbReference>
<dbReference type="SUPFAM" id="SSF50677">
    <property type="entry name" value="ValRS/IleRS/LeuRS editing domain"/>
    <property type="match status" value="1"/>
</dbReference>
<dbReference type="InterPro" id="IPR009080">
    <property type="entry name" value="tRNAsynth_Ia_anticodon-bd"/>
</dbReference>
<dbReference type="PANTHER" id="PTHR11946">
    <property type="entry name" value="VALYL-TRNA SYNTHETASES"/>
    <property type="match status" value="1"/>
</dbReference>
<dbReference type="InterPro" id="IPR013155">
    <property type="entry name" value="M/V/L/I-tRNA-synth_anticd-bd"/>
</dbReference>
<dbReference type="GO" id="GO:0006438">
    <property type="term" value="P:valyl-tRNA aminoacylation"/>
    <property type="evidence" value="ECO:0007669"/>
    <property type="project" value="UniProtKB-UniRule"/>
</dbReference>
<protein>
    <recommendedName>
        <fullName evidence="12">Valine--tRNA ligase</fullName>
        <ecNumber evidence="12">6.1.1.9</ecNumber>
    </recommendedName>
    <alternativeName>
        <fullName evidence="12">Valyl-tRNA synthetase</fullName>
        <shortName evidence="12">ValRS</shortName>
    </alternativeName>
</protein>
<evidence type="ECO:0000256" key="2">
    <source>
        <dbReference type="ARBA" id="ARBA00011245"/>
    </source>
</evidence>
<dbReference type="SUPFAM" id="SSF47323">
    <property type="entry name" value="Anticodon-binding domain of a subclass of class I aminoacyl-tRNA synthetases"/>
    <property type="match status" value="1"/>
</dbReference>
<dbReference type="InterPro" id="IPR037118">
    <property type="entry name" value="Val-tRNA_synth_C_sf"/>
</dbReference>
<dbReference type="PRINTS" id="PR00986">
    <property type="entry name" value="TRNASYNTHVAL"/>
</dbReference>
<comment type="domain">
    <text evidence="12">The C-terminal coiled-coil domain is crucial for aminoacylation activity.</text>
</comment>
<comment type="domain">
    <text evidence="12">ValRS has two distinct active sites: one for aminoacylation and one for editing. The misactivated threonine is translocated from the active site to the editing site.</text>
</comment>
<evidence type="ECO:0000256" key="4">
    <source>
        <dbReference type="ARBA" id="ARBA00022598"/>
    </source>
</evidence>
<dbReference type="SUPFAM" id="SSF46589">
    <property type="entry name" value="tRNA-binding arm"/>
    <property type="match status" value="1"/>
</dbReference>
<dbReference type="STRING" id="440168.SAMN04487974_105117"/>
<dbReference type="EC" id="6.1.1.9" evidence="12"/>
<evidence type="ECO:0000256" key="8">
    <source>
        <dbReference type="ARBA" id="ARBA00023054"/>
    </source>
</evidence>
<keyword evidence="8 12" id="KW-0175">Coiled coil</keyword>
<dbReference type="RefSeq" id="WP_090595988.1">
    <property type="nucleotide sequence ID" value="NZ_FNCS01000005.1"/>
</dbReference>
<keyword evidence="3 12" id="KW-0963">Cytoplasm</keyword>
<dbReference type="CDD" id="cd00817">
    <property type="entry name" value="ValRS_core"/>
    <property type="match status" value="1"/>
</dbReference>
<dbReference type="EMBL" id="FNCS01000005">
    <property type="protein sequence ID" value="SDG65327.1"/>
    <property type="molecule type" value="Genomic_DNA"/>
</dbReference>
<evidence type="ECO:0000259" key="14">
    <source>
        <dbReference type="Pfam" id="PF08264"/>
    </source>
</evidence>
<keyword evidence="17" id="KW-1185">Reference proteome</keyword>
<comment type="catalytic activity">
    <reaction evidence="10 12">
        <text>tRNA(Val) + L-valine + ATP = L-valyl-tRNA(Val) + AMP + diphosphate</text>
        <dbReference type="Rhea" id="RHEA:10704"/>
        <dbReference type="Rhea" id="RHEA-COMP:9672"/>
        <dbReference type="Rhea" id="RHEA-COMP:9708"/>
        <dbReference type="ChEBI" id="CHEBI:30616"/>
        <dbReference type="ChEBI" id="CHEBI:33019"/>
        <dbReference type="ChEBI" id="CHEBI:57762"/>
        <dbReference type="ChEBI" id="CHEBI:78442"/>
        <dbReference type="ChEBI" id="CHEBI:78537"/>
        <dbReference type="ChEBI" id="CHEBI:456215"/>
        <dbReference type="EC" id="6.1.1.9"/>
    </reaction>
</comment>
<evidence type="ECO:0000256" key="1">
    <source>
        <dbReference type="ARBA" id="ARBA00004496"/>
    </source>
</evidence>
<evidence type="ECO:0000256" key="7">
    <source>
        <dbReference type="ARBA" id="ARBA00022917"/>
    </source>
</evidence>
<dbReference type="InterPro" id="IPR009008">
    <property type="entry name" value="Val/Leu/Ile-tRNA-synth_edit"/>
</dbReference>
<feature type="short sequence motif" description="'HIGH' region" evidence="12">
    <location>
        <begin position="45"/>
        <end position="55"/>
    </location>
</feature>
<dbReference type="Gene3D" id="1.10.287.380">
    <property type="entry name" value="Valyl-tRNA synthetase, C-terminal domain"/>
    <property type="match status" value="1"/>
</dbReference>
<comment type="function">
    <text evidence="12">Catalyzes the attachment of valine to tRNA(Val). As ValRS can inadvertently accommodate and process structurally similar amino acids such as threonine, to avoid such errors, it has a 'posttransfer' editing activity that hydrolyzes mischarged Thr-tRNA(Val) in a tRNA-dependent manner.</text>
</comment>
<feature type="short sequence motif" description="'KMSKS' region" evidence="12">
    <location>
        <begin position="554"/>
        <end position="558"/>
    </location>
</feature>
<keyword evidence="5 12" id="KW-0547">Nucleotide-binding</keyword>
<feature type="domain" description="Aminoacyl-tRNA synthetase class Ia" evidence="13">
    <location>
        <begin position="15"/>
        <end position="593"/>
    </location>
</feature>
<dbReference type="InterPro" id="IPR019499">
    <property type="entry name" value="Val-tRNA_synth_tRNA-bd"/>
</dbReference>
<name>A0A1G7VZY6_9HYPH</name>
<dbReference type="GO" id="GO:0002161">
    <property type="term" value="F:aminoacyl-tRNA deacylase activity"/>
    <property type="evidence" value="ECO:0007669"/>
    <property type="project" value="InterPro"/>
</dbReference>
<dbReference type="FunFam" id="3.40.50.620:FF:000098">
    <property type="entry name" value="Valine--tRNA ligase"/>
    <property type="match status" value="1"/>
</dbReference>
<evidence type="ECO:0000256" key="5">
    <source>
        <dbReference type="ARBA" id="ARBA00022741"/>
    </source>
</evidence>
<dbReference type="Gene3D" id="3.90.740.10">
    <property type="entry name" value="Valyl/Leucyl/Isoleucyl-tRNA synthetase, editing domain"/>
    <property type="match status" value="2"/>
</dbReference>
<comment type="subcellular location">
    <subcellularLocation>
        <location evidence="1 12">Cytoplasm</location>
    </subcellularLocation>
</comment>
<dbReference type="InterPro" id="IPR010978">
    <property type="entry name" value="tRNA-bd_arm"/>
</dbReference>
<dbReference type="SUPFAM" id="SSF52374">
    <property type="entry name" value="Nucleotidylyl transferase"/>
    <property type="match status" value="1"/>
</dbReference>
<accession>A0A1G7VZY6</accession>
<evidence type="ECO:0000256" key="6">
    <source>
        <dbReference type="ARBA" id="ARBA00022840"/>
    </source>
</evidence>
<reference evidence="16 17" key="1">
    <citation type="submission" date="2016-10" db="EMBL/GenBank/DDBJ databases">
        <authorList>
            <person name="de Groot N.N."/>
        </authorList>
    </citation>
    <scope>NUCLEOTIDE SEQUENCE [LARGE SCALE GENOMIC DNA]</scope>
    <source>
        <strain evidence="16 17">CGMCC 1.10267</strain>
    </source>
</reference>
<keyword evidence="4 12" id="KW-0436">Ligase</keyword>
<proteinExistence type="inferred from homology"/>
<dbReference type="HAMAP" id="MF_02004">
    <property type="entry name" value="Val_tRNA_synth_type1"/>
    <property type="match status" value="1"/>
</dbReference>
<dbReference type="NCBIfam" id="TIGR00422">
    <property type="entry name" value="valS"/>
    <property type="match status" value="1"/>
</dbReference>
<evidence type="ECO:0000256" key="3">
    <source>
        <dbReference type="ARBA" id="ARBA00022490"/>
    </source>
</evidence>
<dbReference type="InterPro" id="IPR014729">
    <property type="entry name" value="Rossmann-like_a/b/a_fold"/>
</dbReference>
<comment type="similarity">
    <text evidence="11 12">Belongs to the class-I aminoacyl-tRNA synthetase family. ValS type 1 subfamily.</text>
</comment>
<comment type="subunit">
    <text evidence="2 12">Monomer.</text>
</comment>
<dbReference type="InterPro" id="IPR001412">
    <property type="entry name" value="aa-tRNA-synth_I_CS"/>
</dbReference>
<dbReference type="GO" id="GO:0005524">
    <property type="term" value="F:ATP binding"/>
    <property type="evidence" value="ECO:0007669"/>
    <property type="project" value="UniProtKB-UniRule"/>
</dbReference>
<keyword evidence="7 12" id="KW-0648">Protein biosynthesis</keyword>
<keyword evidence="9 12" id="KW-0030">Aminoacyl-tRNA synthetase</keyword>
<dbReference type="Pfam" id="PF00133">
    <property type="entry name" value="tRNA-synt_1"/>
    <property type="match status" value="1"/>
</dbReference>
<evidence type="ECO:0000259" key="15">
    <source>
        <dbReference type="Pfam" id="PF10458"/>
    </source>
</evidence>
<dbReference type="Gene3D" id="3.40.50.620">
    <property type="entry name" value="HUPs"/>
    <property type="match status" value="2"/>
</dbReference>
<dbReference type="GO" id="GO:0005829">
    <property type="term" value="C:cytosol"/>
    <property type="evidence" value="ECO:0007669"/>
    <property type="project" value="TreeGrafter"/>
</dbReference>
<dbReference type="FunFam" id="1.10.287.380:FF:000001">
    <property type="entry name" value="Valine--tRNA ligase"/>
    <property type="match status" value="1"/>
</dbReference>
<evidence type="ECO:0000259" key="13">
    <source>
        <dbReference type="Pfam" id="PF00133"/>
    </source>
</evidence>
<evidence type="ECO:0000313" key="17">
    <source>
        <dbReference type="Proteomes" id="UP000199495"/>
    </source>
</evidence>
<dbReference type="Gene3D" id="1.10.730.10">
    <property type="entry name" value="Isoleucyl-tRNA Synthetase, Domain 1"/>
    <property type="match status" value="1"/>
</dbReference>
<feature type="domain" description="Valyl-tRNA synthetase tRNA-binding arm" evidence="15">
    <location>
        <begin position="843"/>
        <end position="907"/>
    </location>
</feature>
<feature type="binding site" evidence="12">
    <location>
        <position position="557"/>
    </location>
    <ligand>
        <name>ATP</name>
        <dbReference type="ChEBI" id="CHEBI:30616"/>
    </ligand>
</feature>
<dbReference type="PROSITE" id="PS00178">
    <property type="entry name" value="AA_TRNA_LIGASE_I"/>
    <property type="match status" value="1"/>
</dbReference>
<gene>
    <name evidence="12" type="primary">valS</name>
    <name evidence="16" type="ORF">SAMN04487974_105117</name>
</gene>
<dbReference type="InterPro" id="IPR002300">
    <property type="entry name" value="aa-tRNA-synth_Ia"/>
</dbReference>
<dbReference type="Pfam" id="PF10458">
    <property type="entry name" value="Val_tRNA-synt_C"/>
    <property type="match status" value="1"/>
</dbReference>